<organism evidence="5">
    <name type="scientific">hydrothermal vent metagenome</name>
    <dbReference type="NCBI Taxonomy" id="652676"/>
    <lineage>
        <taxon>unclassified sequences</taxon>
        <taxon>metagenomes</taxon>
        <taxon>ecological metagenomes</taxon>
    </lineage>
</organism>
<dbReference type="Pfam" id="PF13240">
    <property type="entry name" value="Zn_Ribbon_1"/>
    <property type="match status" value="1"/>
</dbReference>
<dbReference type="PANTHER" id="PTHR35812">
    <property type="entry name" value="LIPOPROTEIN"/>
    <property type="match status" value="1"/>
</dbReference>
<dbReference type="Pfam" id="PF07603">
    <property type="entry name" value="Lcl_C"/>
    <property type="match status" value="1"/>
</dbReference>
<feature type="domain" description="Zinc-ribbon" evidence="4">
    <location>
        <begin position="5"/>
        <end position="26"/>
    </location>
</feature>
<evidence type="ECO:0000256" key="1">
    <source>
        <dbReference type="SAM" id="MobiDB-lite"/>
    </source>
</evidence>
<dbReference type="AlphaFoldDB" id="A0A1W1BXU0"/>
<feature type="compositionally biased region" description="Basic and acidic residues" evidence="1">
    <location>
        <begin position="35"/>
        <end position="68"/>
    </location>
</feature>
<accession>A0A1W1BXU0</accession>
<evidence type="ECO:0000313" key="5">
    <source>
        <dbReference type="EMBL" id="SFV58262.1"/>
    </source>
</evidence>
<evidence type="ECO:0000259" key="4">
    <source>
        <dbReference type="Pfam" id="PF13240"/>
    </source>
</evidence>
<feature type="compositionally biased region" description="Polar residues" evidence="1">
    <location>
        <begin position="69"/>
        <end position="79"/>
    </location>
</feature>
<dbReference type="InterPro" id="IPR011460">
    <property type="entry name" value="Lcl_C"/>
</dbReference>
<dbReference type="InterPro" id="IPR026870">
    <property type="entry name" value="Zinc_ribbon_dom"/>
</dbReference>
<keyword evidence="2" id="KW-0812">Transmembrane</keyword>
<protein>
    <submittedName>
        <fullName evidence="5">Uncharacterized protein</fullName>
    </submittedName>
</protein>
<feature type="compositionally biased region" description="Polar residues" evidence="1">
    <location>
        <begin position="87"/>
        <end position="100"/>
    </location>
</feature>
<keyword evidence="2" id="KW-0472">Membrane</keyword>
<feature type="region of interest" description="Disordered" evidence="1">
    <location>
        <begin position="35"/>
        <end position="112"/>
    </location>
</feature>
<gene>
    <name evidence="5" type="ORF">MNB_SV-9-752</name>
</gene>
<dbReference type="EMBL" id="FPHG01000035">
    <property type="protein sequence ID" value="SFV58262.1"/>
    <property type="molecule type" value="Genomic_DNA"/>
</dbReference>
<feature type="compositionally biased region" description="Basic residues" evidence="1">
    <location>
        <begin position="102"/>
        <end position="112"/>
    </location>
</feature>
<dbReference type="PANTHER" id="PTHR35812:SF1">
    <property type="entry name" value="LIPOPROTEIN"/>
    <property type="match status" value="1"/>
</dbReference>
<evidence type="ECO:0000259" key="3">
    <source>
        <dbReference type="Pfam" id="PF07603"/>
    </source>
</evidence>
<proteinExistence type="predicted"/>
<feature type="domain" description="Lcl C-terminal" evidence="3">
    <location>
        <begin position="177"/>
        <end position="287"/>
    </location>
</feature>
<reference evidence="5" key="1">
    <citation type="submission" date="2016-10" db="EMBL/GenBank/DDBJ databases">
        <authorList>
            <person name="de Groot N.N."/>
        </authorList>
    </citation>
    <scope>NUCLEOTIDE SEQUENCE</scope>
</reference>
<evidence type="ECO:0000256" key="2">
    <source>
        <dbReference type="SAM" id="Phobius"/>
    </source>
</evidence>
<name>A0A1W1BXU0_9ZZZZ</name>
<feature type="transmembrane region" description="Helical" evidence="2">
    <location>
        <begin position="121"/>
        <end position="144"/>
    </location>
</feature>
<sequence>MVKICINCNAENLEEALFCKRCGTKLPTLKDIENARREEKEEADRKWKEEVRKNKEKNEALNETRRNEGSVSVYGSSTNDSKERGLTINSLSEASSNNNYPPHKRKHHIVKKDKKREHISMSIIIINLSIVLIIGMGALAYFYIDKEGISIDNITDNFTKNKIHSVENSIKPIDDIFIDKKRKLMWQDNRDCKKIILSWEDAKNYCYNLFLGNYVDWRIPMKYELESILDTDNNPAIKKGFHNVSKTFYWSTKIKPDSSFAWHIFFGKDGGTDYEDMKNLNSIRCVRNY</sequence>
<keyword evidence="2" id="KW-1133">Transmembrane helix</keyword>